<protein>
    <submittedName>
        <fullName evidence="2">PpGpp synthetase/RelA/SpoT-type nucleotidyltransferase</fullName>
    </submittedName>
</protein>
<accession>A0ABS2KUX5</accession>
<dbReference type="Proteomes" id="UP000703038">
    <property type="component" value="Unassembled WGS sequence"/>
</dbReference>
<evidence type="ECO:0000313" key="3">
    <source>
        <dbReference type="Proteomes" id="UP000703038"/>
    </source>
</evidence>
<evidence type="ECO:0000259" key="1">
    <source>
        <dbReference type="SMART" id="SM00954"/>
    </source>
</evidence>
<keyword evidence="3" id="KW-1185">Reference proteome</keyword>
<dbReference type="Gene3D" id="1.10.287.860">
    <property type="entry name" value="Nucleotidyltransferase"/>
    <property type="match status" value="1"/>
</dbReference>
<evidence type="ECO:0000313" key="2">
    <source>
        <dbReference type="EMBL" id="MBM7415723.1"/>
    </source>
</evidence>
<organism evidence="2 3">
    <name type="scientific">Rhodococcoides corynebacterioides</name>
    <dbReference type="NCBI Taxonomy" id="53972"/>
    <lineage>
        <taxon>Bacteria</taxon>
        <taxon>Bacillati</taxon>
        <taxon>Actinomycetota</taxon>
        <taxon>Actinomycetes</taxon>
        <taxon>Mycobacteriales</taxon>
        <taxon>Nocardiaceae</taxon>
        <taxon>Rhodococcoides</taxon>
    </lineage>
</organism>
<dbReference type="InterPro" id="IPR007685">
    <property type="entry name" value="RelA_SpoT"/>
</dbReference>
<dbReference type="Gene3D" id="3.30.460.10">
    <property type="entry name" value="Beta Polymerase, domain 2"/>
    <property type="match status" value="1"/>
</dbReference>
<dbReference type="CDD" id="cd05399">
    <property type="entry name" value="NT_Rel-Spo_like"/>
    <property type="match status" value="1"/>
</dbReference>
<name>A0ABS2KUX5_9NOCA</name>
<dbReference type="Pfam" id="PF04607">
    <property type="entry name" value="RelA_SpoT"/>
    <property type="match status" value="1"/>
</dbReference>
<dbReference type="SUPFAM" id="SSF81301">
    <property type="entry name" value="Nucleotidyltransferase"/>
    <property type="match status" value="1"/>
</dbReference>
<proteinExistence type="predicted"/>
<sequence length="339" mass="37509">MRSTTSMHNSVEEYRARWDHFIAATAALSSAVEKFVSDADIDVDAVEARTKSVESAAGKFARLRPDGSLEFTDPLAEVTDLVGIRVITYLTSDIDRVADAISKHFVLLKTIDKSSLAQESGVFGYAGRHLILSADGDRVPAGCEKFTGLGFEVQIRTVLQHAWAEIEHDIRFKNSRTQGSPTIDRAFTLAAGLIELADAQFELADRHHKEKIAELRAADAARGMDLQLTADQLRTIVTDLLPDYTPSRSGHYEWLLTLVNANGITTGAELEEALDPARVEYVTAAMDYQYRPGQVRMVDDLLLDRFGEAHIARTSSLTTERDRPGKLRYRLSKLQGQSG</sequence>
<dbReference type="PANTHER" id="PTHR41773">
    <property type="entry name" value="GTP PYROPHOSPHATASE-RELATED"/>
    <property type="match status" value="1"/>
</dbReference>
<dbReference type="InterPro" id="IPR043519">
    <property type="entry name" value="NT_sf"/>
</dbReference>
<dbReference type="RefSeq" id="WP_204868710.1">
    <property type="nucleotide sequence ID" value="NZ_JAFBBK010000001.1"/>
</dbReference>
<dbReference type="SMART" id="SM00954">
    <property type="entry name" value="RelA_SpoT"/>
    <property type="match status" value="1"/>
</dbReference>
<comment type="caution">
    <text evidence="2">The sequence shown here is derived from an EMBL/GenBank/DDBJ whole genome shotgun (WGS) entry which is preliminary data.</text>
</comment>
<reference evidence="2 3" key="1">
    <citation type="submission" date="2021-01" db="EMBL/GenBank/DDBJ databases">
        <title>Genomics of switchgrass bacterial isolates.</title>
        <authorList>
            <person name="Shade A."/>
        </authorList>
    </citation>
    <scope>NUCLEOTIDE SEQUENCE [LARGE SCALE GENOMIC DNA]</scope>
    <source>
        <strain evidence="2 3">PvP111</strain>
    </source>
</reference>
<dbReference type="PANTHER" id="PTHR41773:SF1">
    <property type="entry name" value="RELA_SPOT DOMAIN-CONTAINING PROTEIN"/>
    <property type="match status" value="1"/>
</dbReference>
<feature type="domain" description="RelA/SpoT" evidence="1">
    <location>
        <begin position="48"/>
        <end position="178"/>
    </location>
</feature>
<gene>
    <name evidence="2" type="ORF">JOE42_002456</name>
</gene>
<dbReference type="EMBL" id="JAFBBK010000001">
    <property type="protein sequence ID" value="MBM7415723.1"/>
    <property type="molecule type" value="Genomic_DNA"/>
</dbReference>